<dbReference type="PANTHER" id="PTHR43190:SF3">
    <property type="entry name" value="N-ACETYL-D-GLUCOSAMINE KINASE"/>
    <property type="match status" value="1"/>
</dbReference>
<evidence type="ECO:0000313" key="3">
    <source>
        <dbReference type="Proteomes" id="UP000000238"/>
    </source>
</evidence>
<dbReference type="PANTHER" id="PTHR43190">
    <property type="entry name" value="N-ACETYL-D-GLUCOSAMINE KINASE"/>
    <property type="match status" value="1"/>
</dbReference>
<keyword evidence="2" id="KW-0418">Kinase</keyword>
<dbReference type="Pfam" id="PF01869">
    <property type="entry name" value="BcrAD_BadFG"/>
    <property type="match status" value="1"/>
</dbReference>
<dbReference type="AlphaFoldDB" id="Q2S6X4"/>
<dbReference type="EMBL" id="CP000155">
    <property type="protein sequence ID" value="ABC33600.1"/>
    <property type="molecule type" value="Genomic_DNA"/>
</dbReference>
<dbReference type="STRING" id="349521.HCH_06985"/>
<proteinExistence type="predicted"/>
<dbReference type="GO" id="GO:0016301">
    <property type="term" value="F:kinase activity"/>
    <property type="evidence" value="ECO:0007669"/>
    <property type="project" value="UniProtKB-KW"/>
</dbReference>
<protein>
    <submittedName>
        <fullName evidence="2">Predicted N-acetylglucosamine kinase</fullName>
    </submittedName>
</protein>
<keyword evidence="3" id="KW-1185">Reference proteome</keyword>
<feature type="domain" description="ATPase BadF/BadG/BcrA/BcrD type" evidence="1">
    <location>
        <begin position="3"/>
        <end position="251"/>
    </location>
</feature>
<dbReference type="InterPro" id="IPR052519">
    <property type="entry name" value="Euk-type_GlcNAc_Kinase"/>
</dbReference>
<dbReference type="eggNOG" id="COG2971">
    <property type="taxonomic scope" value="Bacteria"/>
</dbReference>
<dbReference type="SUPFAM" id="SSF53067">
    <property type="entry name" value="Actin-like ATPase domain"/>
    <property type="match status" value="2"/>
</dbReference>
<evidence type="ECO:0000259" key="1">
    <source>
        <dbReference type="Pfam" id="PF01869"/>
    </source>
</evidence>
<dbReference type="InterPro" id="IPR002731">
    <property type="entry name" value="ATPase_BadF"/>
</dbReference>
<dbReference type="CDD" id="cd24082">
    <property type="entry name" value="ASKHA_NBD_GspK-like"/>
    <property type="match status" value="1"/>
</dbReference>
<evidence type="ECO:0000313" key="2">
    <source>
        <dbReference type="EMBL" id="ABC33600.1"/>
    </source>
</evidence>
<keyword evidence="2" id="KW-0808">Transferase</keyword>
<dbReference type="KEGG" id="hch:HCH_06985"/>
<reference evidence="2 3" key="1">
    <citation type="journal article" date="2005" name="Nucleic Acids Res.">
        <title>Genomic blueprint of Hahella chejuensis, a marine microbe producing an algicidal agent.</title>
        <authorList>
            <person name="Jeong H."/>
            <person name="Yim J.H."/>
            <person name="Lee C."/>
            <person name="Choi S.-H."/>
            <person name="Park Y.K."/>
            <person name="Yoon S.H."/>
            <person name="Hur C.-G."/>
            <person name="Kang H.-Y."/>
            <person name="Kim D."/>
            <person name="Lee H.H."/>
            <person name="Park K.H."/>
            <person name="Park S.-H."/>
            <person name="Park H.-S."/>
            <person name="Lee H.K."/>
            <person name="Oh T.K."/>
            <person name="Kim J.F."/>
        </authorList>
    </citation>
    <scope>NUCLEOTIDE SEQUENCE [LARGE SCALE GENOMIC DNA]</scope>
    <source>
        <strain evidence="2 3">KCTC 2396</strain>
    </source>
</reference>
<dbReference type="Proteomes" id="UP000000238">
    <property type="component" value="Chromosome"/>
</dbReference>
<dbReference type="Gene3D" id="3.30.420.40">
    <property type="match status" value="2"/>
</dbReference>
<dbReference type="HOGENOM" id="CLU_016274_2_0_6"/>
<name>Q2S6X4_HAHCH</name>
<organism evidence="2 3">
    <name type="scientific">Hahella chejuensis (strain KCTC 2396)</name>
    <dbReference type="NCBI Taxonomy" id="349521"/>
    <lineage>
        <taxon>Bacteria</taxon>
        <taxon>Pseudomonadati</taxon>
        <taxon>Pseudomonadota</taxon>
        <taxon>Gammaproteobacteria</taxon>
        <taxon>Oceanospirillales</taxon>
        <taxon>Hahellaceae</taxon>
        <taxon>Hahella</taxon>
    </lineage>
</organism>
<gene>
    <name evidence="2" type="ordered locus">HCH_06985</name>
</gene>
<dbReference type="InterPro" id="IPR043129">
    <property type="entry name" value="ATPase_NBD"/>
</dbReference>
<sequence>MYLGVDGGGTSCRARLCDADGRVLGEGFAGGANPRLGLDFAYANIMLATRQALAAANLDDSALPCIHAGFGLAGVAQKKERELVLNHPHPFADLALLTDAHTACLGAFKGGNGGILIMGTGSCAVATIDHEFHLLGGWGFPVSDCGSGAWLGLNALRYSLLAFERLQPASALTDAVMQRFDNNQENVVAWMDQAKPRDYAAFVPLVFEHARQDDPVATQLLAKTADEAALMIRGLINLGAPAVCIMGGLSEVIDPWLPQDIKPFLTSPQGDAMDGAILLIKQKSEISEC</sequence>
<accession>Q2S6X4</accession>